<dbReference type="GO" id="GO:0005829">
    <property type="term" value="C:cytosol"/>
    <property type="evidence" value="ECO:0007669"/>
    <property type="project" value="TreeGrafter"/>
</dbReference>
<organism evidence="4 5">
    <name type="scientific">Alkalithermobacter paradoxus</name>
    <dbReference type="NCBI Taxonomy" id="29349"/>
    <lineage>
        <taxon>Bacteria</taxon>
        <taxon>Bacillati</taxon>
        <taxon>Bacillota</taxon>
        <taxon>Clostridia</taxon>
        <taxon>Peptostreptococcales</taxon>
        <taxon>Tepidibacteraceae</taxon>
        <taxon>Alkalithermobacter</taxon>
    </lineage>
</organism>
<dbReference type="Proteomes" id="UP000190140">
    <property type="component" value="Unassembled WGS sequence"/>
</dbReference>
<evidence type="ECO:0000256" key="3">
    <source>
        <dbReference type="HAMAP-Rule" id="MF_00023"/>
    </source>
</evidence>
<sequence>MTLKIYCGKIDFTVRIQQIEGGFMSEGIKILAQNRKAKYNFFIEETYEAGIELKGTEVKSIRGGKVNLAEGFASVDNGEVFLKQVHISPYEQGNIFNVDPVRPRKLLLHKHEIRKLIGAIKEKGYSLVPLSMYLKRGKVKVSIGLAKGKKLYDKREDIAKKDAQRRMQRELSGKY</sequence>
<dbReference type="InterPro" id="IPR020081">
    <property type="entry name" value="SsrA-bd_prot_CS"/>
</dbReference>
<dbReference type="GO" id="GO:0003723">
    <property type="term" value="F:RNA binding"/>
    <property type="evidence" value="ECO:0007669"/>
    <property type="project" value="UniProtKB-UniRule"/>
</dbReference>
<evidence type="ECO:0000256" key="1">
    <source>
        <dbReference type="ARBA" id="ARBA00022490"/>
    </source>
</evidence>
<gene>
    <name evidence="3 4" type="primary">smpB</name>
    <name evidence="4" type="ORF">CLOTH_08460</name>
</gene>
<dbReference type="CDD" id="cd09294">
    <property type="entry name" value="SmpB"/>
    <property type="match status" value="1"/>
</dbReference>
<dbReference type="AlphaFoldDB" id="A0A1V4I8X5"/>
<dbReference type="HAMAP" id="MF_00023">
    <property type="entry name" value="SmpB"/>
    <property type="match status" value="1"/>
</dbReference>
<dbReference type="GO" id="GO:0070929">
    <property type="term" value="P:trans-translation"/>
    <property type="evidence" value="ECO:0007669"/>
    <property type="project" value="UniProtKB-UniRule"/>
</dbReference>
<dbReference type="SUPFAM" id="SSF74982">
    <property type="entry name" value="Small protein B (SmpB)"/>
    <property type="match status" value="1"/>
</dbReference>
<dbReference type="Gene3D" id="2.40.280.10">
    <property type="match status" value="1"/>
</dbReference>
<comment type="function">
    <text evidence="3">Required for rescue of stalled ribosomes mediated by trans-translation. Binds to transfer-messenger RNA (tmRNA), required for stable association of tmRNA with ribosomes. tmRNA and SmpB together mimic tRNA shape, replacing the anticodon stem-loop with SmpB. tmRNA is encoded by the ssrA gene; the 2 termini fold to resemble tRNA(Ala) and it encodes a 'tag peptide', a short internal open reading frame. During trans-translation Ala-aminoacylated tmRNA acts like a tRNA, entering the A-site of stalled ribosomes, displacing the stalled mRNA. The ribosome then switches to translate the ORF on the tmRNA; the nascent peptide is terminated with the 'tag peptide' encoded by the tmRNA and targeted for degradation. The ribosome is freed to recommence translation, which seems to be the essential function of trans-translation.</text>
</comment>
<dbReference type="InterPro" id="IPR023620">
    <property type="entry name" value="SmpB"/>
</dbReference>
<dbReference type="EMBL" id="MZGW01000002">
    <property type="protein sequence ID" value="OPJ56442.1"/>
    <property type="molecule type" value="Genomic_DNA"/>
</dbReference>
<dbReference type="STRING" id="29349.CLOTH_08460"/>
<comment type="caution">
    <text evidence="4">The sequence shown here is derived from an EMBL/GenBank/DDBJ whole genome shotgun (WGS) entry which is preliminary data.</text>
</comment>
<dbReference type="PANTHER" id="PTHR30308">
    <property type="entry name" value="TMRNA-BINDING COMPONENT OF TRANS-TRANSLATION TAGGING COMPLEX"/>
    <property type="match status" value="1"/>
</dbReference>
<keyword evidence="1 3" id="KW-0963">Cytoplasm</keyword>
<name>A0A1V4I8X5_9FIRM</name>
<dbReference type="PANTHER" id="PTHR30308:SF2">
    <property type="entry name" value="SSRA-BINDING PROTEIN"/>
    <property type="match status" value="1"/>
</dbReference>
<keyword evidence="2 3" id="KW-0694">RNA-binding</keyword>
<comment type="subcellular location">
    <subcellularLocation>
        <location evidence="3">Cytoplasm</location>
    </subcellularLocation>
    <text evidence="3">The tmRNA-SmpB complex associates with stalled 70S ribosomes.</text>
</comment>
<evidence type="ECO:0000256" key="2">
    <source>
        <dbReference type="ARBA" id="ARBA00022884"/>
    </source>
</evidence>
<dbReference type="PROSITE" id="PS01317">
    <property type="entry name" value="SSRP"/>
    <property type="match status" value="1"/>
</dbReference>
<dbReference type="GO" id="GO:0070930">
    <property type="term" value="P:trans-translation-dependent protein tagging"/>
    <property type="evidence" value="ECO:0007669"/>
    <property type="project" value="TreeGrafter"/>
</dbReference>
<protein>
    <recommendedName>
        <fullName evidence="3">SsrA-binding protein</fullName>
    </recommendedName>
    <alternativeName>
        <fullName evidence="3">Small protein B</fullName>
    </alternativeName>
</protein>
<dbReference type="NCBIfam" id="NF003843">
    <property type="entry name" value="PRK05422.1"/>
    <property type="match status" value="1"/>
</dbReference>
<reference evidence="4 5" key="1">
    <citation type="submission" date="2017-03" db="EMBL/GenBank/DDBJ databases">
        <title>Genome sequence of Clostridium thermoalcaliphilum DSM 7309.</title>
        <authorList>
            <person name="Poehlein A."/>
            <person name="Daniel R."/>
        </authorList>
    </citation>
    <scope>NUCLEOTIDE SEQUENCE [LARGE SCALE GENOMIC DNA]</scope>
    <source>
        <strain evidence="4 5">DSM 7309</strain>
    </source>
</reference>
<proteinExistence type="inferred from homology"/>
<accession>A0A1V4I8X5</accession>
<dbReference type="Pfam" id="PF01668">
    <property type="entry name" value="SmpB"/>
    <property type="match status" value="1"/>
</dbReference>
<evidence type="ECO:0000313" key="5">
    <source>
        <dbReference type="Proteomes" id="UP000190140"/>
    </source>
</evidence>
<comment type="similarity">
    <text evidence="3">Belongs to the SmpB family.</text>
</comment>
<keyword evidence="5" id="KW-1185">Reference proteome</keyword>
<dbReference type="InterPro" id="IPR000037">
    <property type="entry name" value="SsrA-bd_prot"/>
</dbReference>
<dbReference type="NCBIfam" id="TIGR00086">
    <property type="entry name" value="smpB"/>
    <property type="match status" value="1"/>
</dbReference>
<evidence type="ECO:0000313" key="4">
    <source>
        <dbReference type="EMBL" id="OPJ56442.1"/>
    </source>
</evidence>